<dbReference type="Gene3D" id="3.30.479.30">
    <property type="entry name" value="Band 7 domain"/>
    <property type="match status" value="1"/>
</dbReference>
<dbReference type="EMBL" id="JAECZC010000003">
    <property type="protein sequence ID" value="MBH8561172.1"/>
    <property type="molecule type" value="Genomic_DNA"/>
</dbReference>
<dbReference type="InterPro" id="IPR036013">
    <property type="entry name" value="Band_7/SPFH_dom_sf"/>
</dbReference>
<dbReference type="InterPro" id="IPR001107">
    <property type="entry name" value="Band_7"/>
</dbReference>
<dbReference type="PANTHER" id="PTHR23222">
    <property type="entry name" value="PROHIBITIN"/>
    <property type="match status" value="1"/>
</dbReference>
<organism evidence="4 5">
    <name type="scientific">Amazonocrinis nigriterrae CENA67</name>
    <dbReference type="NCBI Taxonomy" id="2794033"/>
    <lineage>
        <taxon>Bacteria</taxon>
        <taxon>Bacillati</taxon>
        <taxon>Cyanobacteriota</taxon>
        <taxon>Cyanophyceae</taxon>
        <taxon>Nostocales</taxon>
        <taxon>Nostocaceae</taxon>
        <taxon>Amazonocrinis</taxon>
        <taxon>Amazonocrinis nigriterrae</taxon>
    </lineage>
</organism>
<feature type="coiled-coil region" evidence="1">
    <location>
        <begin position="194"/>
        <end position="232"/>
    </location>
</feature>
<protein>
    <submittedName>
        <fullName evidence="4">Prohibitin family protein</fullName>
    </submittedName>
</protein>
<evidence type="ECO:0000256" key="1">
    <source>
        <dbReference type="SAM" id="Coils"/>
    </source>
</evidence>
<keyword evidence="2" id="KW-0812">Transmembrane</keyword>
<dbReference type="GO" id="GO:0016020">
    <property type="term" value="C:membrane"/>
    <property type="evidence" value="ECO:0007669"/>
    <property type="project" value="InterPro"/>
</dbReference>
<dbReference type="RefSeq" id="WP_198123205.1">
    <property type="nucleotide sequence ID" value="NZ_JAECZC010000003.1"/>
</dbReference>
<dbReference type="PRINTS" id="PR00679">
    <property type="entry name" value="PROHIBITIN"/>
</dbReference>
<dbReference type="InterPro" id="IPR000163">
    <property type="entry name" value="Prohibitin"/>
</dbReference>
<name>A0A8J7HKD9_9NOST</name>
<reference evidence="4 5" key="1">
    <citation type="journal article" date="2021" name="Int. J. Syst. Evol. Microbiol.">
        <title>Amazonocrinis nigriterrae gen. nov., sp. nov., Atlanticothrix silvestris gen. nov., sp. nov. and Dendronalium phyllosphericum gen. nov., sp. nov., nostocacean cyanobacteria from Brazilian environments.</title>
        <authorList>
            <person name="Alvarenga D.O."/>
            <person name="Andreote A.P.D."/>
            <person name="Branco L.H.Z."/>
            <person name="Delbaje E."/>
            <person name="Cruz R.B."/>
            <person name="Varani A.M."/>
            <person name="Fiore M.F."/>
        </authorList>
    </citation>
    <scope>NUCLEOTIDE SEQUENCE [LARGE SCALE GENOMIC DNA]</scope>
    <source>
        <strain evidence="4 5">CENA67</strain>
    </source>
</reference>
<evidence type="ECO:0000313" key="5">
    <source>
        <dbReference type="Proteomes" id="UP000632766"/>
    </source>
</evidence>
<feature type="domain" description="Band 7" evidence="3">
    <location>
        <begin position="32"/>
        <end position="195"/>
    </location>
</feature>
<proteinExistence type="predicted"/>
<evidence type="ECO:0000313" key="4">
    <source>
        <dbReference type="EMBL" id="MBH8561172.1"/>
    </source>
</evidence>
<evidence type="ECO:0000259" key="3">
    <source>
        <dbReference type="SMART" id="SM00244"/>
    </source>
</evidence>
<keyword evidence="2" id="KW-0472">Membrane</keyword>
<evidence type="ECO:0000256" key="2">
    <source>
        <dbReference type="SAM" id="Phobius"/>
    </source>
</evidence>
<keyword evidence="1" id="KW-0175">Coiled coil</keyword>
<comment type="caution">
    <text evidence="4">The sequence shown here is derived from an EMBL/GenBank/DDBJ whole genome shotgun (WGS) entry which is preliminary data.</text>
</comment>
<dbReference type="PANTHER" id="PTHR23222:SF0">
    <property type="entry name" value="PROHIBITIN 1"/>
    <property type="match status" value="1"/>
</dbReference>
<dbReference type="Proteomes" id="UP000632766">
    <property type="component" value="Unassembled WGS sequence"/>
</dbReference>
<dbReference type="SUPFAM" id="SSF117892">
    <property type="entry name" value="Band 7/SPFH domain"/>
    <property type="match status" value="1"/>
</dbReference>
<keyword evidence="2" id="KW-1133">Transmembrane helix</keyword>
<dbReference type="CDD" id="cd03401">
    <property type="entry name" value="SPFH_prohibitin"/>
    <property type="match status" value="1"/>
</dbReference>
<dbReference type="AlphaFoldDB" id="A0A8J7HKD9"/>
<feature type="transmembrane region" description="Helical" evidence="2">
    <location>
        <begin position="14"/>
        <end position="37"/>
    </location>
</feature>
<feature type="coiled-coil region" evidence="1">
    <location>
        <begin position="137"/>
        <end position="164"/>
    </location>
</feature>
<dbReference type="Pfam" id="PF01145">
    <property type="entry name" value="Band_7"/>
    <property type="match status" value="1"/>
</dbReference>
<accession>A0A8J7HKD9</accession>
<keyword evidence="5" id="KW-1185">Reference proteome</keyword>
<sequence length="280" mass="31031">MHNLRSNSLNNFNYIFYIAGGIIVLLLITSLSPFTIINAGERGVVMKFGKVQDKVLDEGIHPIMPIVTSVKRLSVRVQQNSFQSDAASKDLQKITTELAVNWHVNPTRVNQVFQQIGDQEQIIGGIITPAVSEVLKAATAKKTAEEIITKRTELKDEIDQHLKTRLAAYNLIVDDVSLVNFAFSPEFGKAIEAKQIAEQEAKQAEFIAQKATQEAQAEVNRAKGQAEAQRLQRLTLTPELLQKQAIEKWDGRFPMVMGGNGSLPLVNINPESLASENKTQ</sequence>
<gene>
    <name evidence="4" type="ORF">I8748_03090</name>
</gene>
<dbReference type="SMART" id="SM00244">
    <property type="entry name" value="PHB"/>
    <property type="match status" value="1"/>
</dbReference>